<keyword evidence="1" id="KW-0732">Signal</keyword>
<name>A0ABX5HZ50_9GAMM</name>
<evidence type="ECO:0000313" key="2">
    <source>
        <dbReference type="EMBL" id="PTA51557.1"/>
    </source>
</evidence>
<proteinExistence type="predicted"/>
<accession>A0ABX5HZ50</accession>
<gene>
    <name evidence="2" type="ORF">C9I43_14170</name>
</gene>
<organism evidence="2 3">
    <name type="scientific">Shewanella morhuae</name>
    <dbReference type="NCBI Taxonomy" id="365591"/>
    <lineage>
        <taxon>Bacteria</taxon>
        <taxon>Pseudomonadati</taxon>
        <taxon>Pseudomonadota</taxon>
        <taxon>Gammaproteobacteria</taxon>
        <taxon>Alteromonadales</taxon>
        <taxon>Shewanellaceae</taxon>
        <taxon>Shewanella</taxon>
    </lineage>
</organism>
<evidence type="ECO:0000256" key="1">
    <source>
        <dbReference type="SAM" id="SignalP"/>
    </source>
</evidence>
<reference evidence="2 3" key="2">
    <citation type="submission" date="2018-04" db="EMBL/GenBank/DDBJ databases">
        <title>Genomic sequence of a freshwater isolate of Shewanella morhuae.</title>
        <authorList>
            <person name="Castillo D.E."/>
            <person name="Gram L."/>
        </authorList>
    </citation>
    <scope>NUCLEOTIDE SEQUENCE [LARGE SCALE GENOMIC DNA]</scope>
    <source>
        <strain evidence="2 3">CW7</strain>
    </source>
</reference>
<sequence length="69" mass="7541">MPMVLWLLMVGIEVASAATFASASQHNESMAMPIAKKSEVKSAVKSAVKIRIFIARHGANIRQQARHHS</sequence>
<reference evidence="2 3" key="1">
    <citation type="submission" date="2018-03" db="EMBL/GenBank/DDBJ databases">
        <authorList>
            <person name="Dailey F.E."/>
        </authorList>
    </citation>
    <scope>NUCLEOTIDE SEQUENCE [LARGE SCALE GENOMIC DNA]</scope>
    <source>
        <strain evidence="2 3">CW7</strain>
    </source>
</reference>
<evidence type="ECO:0000313" key="3">
    <source>
        <dbReference type="Proteomes" id="UP000240506"/>
    </source>
</evidence>
<keyword evidence="3" id="KW-1185">Reference proteome</keyword>
<feature type="signal peptide" evidence="1">
    <location>
        <begin position="1"/>
        <end position="17"/>
    </location>
</feature>
<dbReference type="EMBL" id="PYSG01000002">
    <property type="protein sequence ID" value="PTA51557.1"/>
    <property type="molecule type" value="Genomic_DNA"/>
</dbReference>
<feature type="chain" id="PRO_5045776226" evidence="1">
    <location>
        <begin position="18"/>
        <end position="69"/>
    </location>
</feature>
<dbReference type="Proteomes" id="UP000240506">
    <property type="component" value="Unassembled WGS sequence"/>
</dbReference>
<protein>
    <submittedName>
        <fullName evidence="2">Uncharacterized protein</fullName>
    </submittedName>
</protein>
<comment type="caution">
    <text evidence="2">The sequence shown here is derived from an EMBL/GenBank/DDBJ whole genome shotgun (WGS) entry which is preliminary data.</text>
</comment>